<feature type="transmembrane region" description="Helical" evidence="6">
    <location>
        <begin position="229"/>
        <end position="249"/>
    </location>
</feature>
<evidence type="ECO:0000256" key="6">
    <source>
        <dbReference type="SAM" id="Phobius"/>
    </source>
</evidence>
<keyword evidence="2" id="KW-1003">Cell membrane</keyword>
<feature type="transmembrane region" description="Helical" evidence="6">
    <location>
        <begin position="381"/>
        <end position="398"/>
    </location>
</feature>
<evidence type="ECO:0000256" key="1">
    <source>
        <dbReference type="ARBA" id="ARBA00004651"/>
    </source>
</evidence>
<evidence type="ECO:0000313" key="8">
    <source>
        <dbReference type="Proteomes" id="UP000052013"/>
    </source>
</evidence>
<feature type="transmembrane region" description="Helical" evidence="6">
    <location>
        <begin position="479"/>
        <end position="499"/>
    </location>
</feature>
<evidence type="ECO:0000256" key="2">
    <source>
        <dbReference type="ARBA" id="ARBA00022475"/>
    </source>
</evidence>
<dbReference type="Pfam" id="PF01943">
    <property type="entry name" value="Polysacc_synt"/>
    <property type="match status" value="1"/>
</dbReference>
<dbReference type="PATRIC" id="fig|1423739.3.peg.2202"/>
<comment type="subcellular location">
    <subcellularLocation>
        <location evidence="1">Cell membrane</location>
        <topology evidence="1">Multi-pass membrane protein</topology>
    </subcellularLocation>
</comment>
<feature type="transmembrane region" description="Helical" evidence="6">
    <location>
        <begin position="284"/>
        <end position="306"/>
    </location>
</feature>
<feature type="transmembrane region" description="Helical" evidence="6">
    <location>
        <begin position="344"/>
        <end position="369"/>
    </location>
</feature>
<feature type="transmembrane region" description="Helical" evidence="6">
    <location>
        <begin position="119"/>
        <end position="138"/>
    </location>
</feature>
<dbReference type="Proteomes" id="UP000052013">
    <property type="component" value="Unassembled WGS sequence"/>
</dbReference>
<evidence type="ECO:0000256" key="3">
    <source>
        <dbReference type="ARBA" id="ARBA00022692"/>
    </source>
</evidence>
<dbReference type="PANTHER" id="PTHR30250:SF29">
    <property type="entry name" value="POLYSACCHARIDE BIOSYNTHESIS PROTEIN C-TERMINAL DOMAIN-CONTAINING PROTEIN"/>
    <property type="match status" value="1"/>
</dbReference>
<feature type="transmembrane region" description="Helical" evidence="6">
    <location>
        <begin position="52"/>
        <end position="74"/>
    </location>
</feature>
<dbReference type="InterPro" id="IPR050833">
    <property type="entry name" value="Poly_Biosynth_Transport"/>
</dbReference>
<dbReference type="InterPro" id="IPR002797">
    <property type="entry name" value="Polysacc_synth"/>
</dbReference>
<evidence type="ECO:0000256" key="4">
    <source>
        <dbReference type="ARBA" id="ARBA00022989"/>
    </source>
</evidence>
<organism evidence="7 8">
    <name type="scientific">Lentilactobacillus diolivorans DSM 14421</name>
    <dbReference type="NCBI Taxonomy" id="1423739"/>
    <lineage>
        <taxon>Bacteria</taxon>
        <taxon>Bacillati</taxon>
        <taxon>Bacillota</taxon>
        <taxon>Bacilli</taxon>
        <taxon>Lactobacillales</taxon>
        <taxon>Lactobacillaceae</taxon>
        <taxon>Lentilactobacillus</taxon>
    </lineage>
</organism>
<protein>
    <submittedName>
        <fullName evidence="7">PST family polysaccharide transporter</fullName>
    </submittedName>
</protein>
<dbReference type="CDD" id="cd13124">
    <property type="entry name" value="MATE_SpoVB_like"/>
    <property type="match status" value="1"/>
</dbReference>
<keyword evidence="5 6" id="KW-0472">Membrane</keyword>
<feature type="transmembrane region" description="Helical" evidence="6">
    <location>
        <begin position="446"/>
        <end position="467"/>
    </location>
</feature>
<keyword evidence="3 6" id="KW-0812">Transmembrane</keyword>
<feature type="transmembrane region" description="Helical" evidence="6">
    <location>
        <begin position="158"/>
        <end position="176"/>
    </location>
</feature>
<proteinExistence type="predicted"/>
<gene>
    <name evidence="7" type="ORF">FC85_GL002114</name>
</gene>
<comment type="caution">
    <text evidence="7">The sequence shown here is derived from an EMBL/GenBank/DDBJ whole genome shotgun (WGS) entry which is preliminary data.</text>
</comment>
<feature type="transmembrane region" description="Helical" evidence="6">
    <location>
        <begin position="188"/>
        <end position="208"/>
    </location>
</feature>
<dbReference type="STRING" id="1423739.FC85_GL002114"/>
<keyword evidence="4 6" id="KW-1133">Transmembrane helix</keyword>
<name>A0A0R1RZG3_9LACO</name>
<dbReference type="AlphaFoldDB" id="A0A0R1RZG3"/>
<reference evidence="7 8" key="1">
    <citation type="journal article" date="2015" name="Genome Announc.">
        <title>Expanding the biotechnology potential of lactobacilli through comparative genomics of 213 strains and associated genera.</title>
        <authorList>
            <person name="Sun Z."/>
            <person name="Harris H.M."/>
            <person name="McCann A."/>
            <person name="Guo C."/>
            <person name="Argimon S."/>
            <person name="Zhang W."/>
            <person name="Yang X."/>
            <person name="Jeffery I.B."/>
            <person name="Cooney J.C."/>
            <person name="Kagawa T.F."/>
            <person name="Liu W."/>
            <person name="Song Y."/>
            <person name="Salvetti E."/>
            <person name="Wrobel A."/>
            <person name="Rasinkangas P."/>
            <person name="Parkhill J."/>
            <person name="Rea M.C."/>
            <person name="O'Sullivan O."/>
            <person name="Ritari J."/>
            <person name="Douillard F.P."/>
            <person name="Paul Ross R."/>
            <person name="Yang R."/>
            <person name="Briner A.E."/>
            <person name="Felis G.E."/>
            <person name="de Vos W.M."/>
            <person name="Barrangou R."/>
            <person name="Klaenhammer T.R."/>
            <person name="Caufield P.W."/>
            <person name="Cui Y."/>
            <person name="Zhang H."/>
            <person name="O'Toole P.W."/>
        </authorList>
    </citation>
    <scope>NUCLEOTIDE SEQUENCE [LARGE SCALE GENOMIC DNA]</scope>
    <source>
        <strain evidence="7 8">DSM 14421</strain>
    </source>
</reference>
<feature type="transmembrane region" description="Helical" evidence="6">
    <location>
        <begin position="318"/>
        <end position="338"/>
    </location>
</feature>
<feature type="transmembrane region" description="Helical" evidence="6">
    <location>
        <begin position="404"/>
        <end position="426"/>
    </location>
</feature>
<dbReference type="PANTHER" id="PTHR30250">
    <property type="entry name" value="PST FAMILY PREDICTED COLANIC ACID TRANSPORTER"/>
    <property type="match status" value="1"/>
</dbReference>
<feature type="transmembrane region" description="Helical" evidence="6">
    <location>
        <begin position="86"/>
        <end position="113"/>
    </location>
</feature>
<evidence type="ECO:0000256" key="5">
    <source>
        <dbReference type="ARBA" id="ARBA00023136"/>
    </source>
</evidence>
<dbReference type="InterPro" id="IPR024923">
    <property type="entry name" value="PG_synth_SpoVB"/>
</dbReference>
<accession>A0A0R1RZG3</accession>
<sequence length="523" mass="57747">MTNKSRRKQVLMGTLLLTVSSFIAKLLSAVYRIPFQNMVGNIGFYVYQQVYPIYGIGMTFALTGLPVFISKLVVDTKNPSDQVAVVYRIQTILILISAIIFGVLQFGASFIAFQMADPRLAPVIKSVSWMFLWVPFLATWRGYFQGQMNMRPTAYSQVVEQVVRVSFILLVAGWSVKSVVDPYRMGRLAMFSAPIAGLCALLVVLWHVKQVGLPHSSHRKVYRHLLIETLTVGGTLCLVSAVMLLLQLVDSFSIVSGLREYGYQLVAAQNIKGIYDRSQTLVQLGMVIGTASVTAVLPSLSVAYAHQQALTFEHIAKTNVRTNLALSLAMSIGLFTLMPEINRVLFATAQLNGTIGVYCLSIIFATVLLTNSTILQSRNQYLPTMIAIICGFVTKIGINKFLVIIFGIIGASIATMISLIVMIVVIRLLSHHQLAKMISLKQIIKLAGVLSVMAVIVRSVAILLQSFQLIKSDRIESLIVLVVCIPVGIIIFLGGCRLLQVFSLREWLAIPMVSKFMKFKGMK</sequence>
<dbReference type="GO" id="GO:0005886">
    <property type="term" value="C:plasma membrane"/>
    <property type="evidence" value="ECO:0007669"/>
    <property type="project" value="UniProtKB-SubCell"/>
</dbReference>
<dbReference type="RefSeq" id="WP_057866385.1">
    <property type="nucleotide sequence ID" value="NZ_AZEY01000109.1"/>
</dbReference>
<evidence type="ECO:0000313" key="7">
    <source>
        <dbReference type="EMBL" id="KRL62316.1"/>
    </source>
</evidence>
<dbReference type="EMBL" id="AZEY01000109">
    <property type="protein sequence ID" value="KRL62316.1"/>
    <property type="molecule type" value="Genomic_DNA"/>
</dbReference>